<dbReference type="Gramene" id="OMERI02G26570.1">
    <property type="protein sequence ID" value="OMERI02G26570.1"/>
    <property type="gene ID" value="OMERI02G26570"/>
</dbReference>
<sequence>MNARTLHGSTAASLATRAPPAAFVCNLDSAGGLLATDARGRAENEKPRLLARAAHGSARRTSAPVRSAGSDSVPYGKSLGSQFPRFAFANPKLLDPRTWPCTCIRIEFDCLQSRSASTRFRAEPRTATVRIRDLATLWKSKPGSPRAAYFRRKEAAKLPRGGGAGIRPRERAEGALVGWVPDRMPAPCSPGRGLRRRLCLGCPQAASTGLTPAACIFYLSVLAKAIFHICMDSGGMRSYFELGAWVVNSVI</sequence>
<evidence type="ECO:0000256" key="1">
    <source>
        <dbReference type="SAM" id="MobiDB-lite"/>
    </source>
</evidence>
<name>A0A0E0CPL2_9ORYZ</name>
<dbReference type="Proteomes" id="UP000008021">
    <property type="component" value="Chromosome 2"/>
</dbReference>
<proteinExistence type="predicted"/>
<evidence type="ECO:0000313" key="2">
    <source>
        <dbReference type="EnsemblPlants" id="OMERI02G26570.1"/>
    </source>
</evidence>
<feature type="region of interest" description="Disordered" evidence="1">
    <location>
        <begin position="52"/>
        <end position="73"/>
    </location>
</feature>
<dbReference type="EnsemblPlants" id="OMERI02G26570.1">
    <property type="protein sequence ID" value="OMERI02G26570.1"/>
    <property type="gene ID" value="OMERI02G26570"/>
</dbReference>
<reference evidence="2" key="2">
    <citation type="submission" date="2018-05" db="EMBL/GenBank/DDBJ databases">
        <title>OmerRS3 (Oryza meridionalis Reference Sequence Version 3).</title>
        <authorList>
            <person name="Zhang J."/>
            <person name="Kudrna D."/>
            <person name="Lee S."/>
            <person name="Talag J."/>
            <person name="Welchert J."/>
            <person name="Wing R.A."/>
        </authorList>
    </citation>
    <scope>NUCLEOTIDE SEQUENCE [LARGE SCALE GENOMIC DNA]</scope>
    <source>
        <strain evidence="2">cv. OR44</strain>
    </source>
</reference>
<accession>A0A0E0CPL2</accession>
<organism evidence="2">
    <name type="scientific">Oryza meridionalis</name>
    <dbReference type="NCBI Taxonomy" id="40149"/>
    <lineage>
        <taxon>Eukaryota</taxon>
        <taxon>Viridiplantae</taxon>
        <taxon>Streptophyta</taxon>
        <taxon>Embryophyta</taxon>
        <taxon>Tracheophyta</taxon>
        <taxon>Spermatophyta</taxon>
        <taxon>Magnoliopsida</taxon>
        <taxon>Liliopsida</taxon>
        <taxon>Poales</taxon>
        <taxon>Poaceae</taxon>
        <taxon>BOP clade</taxon>
        <taxon>Oryzoideae</taxon>
        <taxon>Oryzeae</taxon>
        <taxon>Oryzinae</taxon>
        <taxon>Oryza</taxon>
    </lineage>
</organism>
<dbReference type="AlphaFoldDB" id="A0A0E0CPL2"/>
<keyword evidence="3" id="KW-1185">Reference proteome</keyword>
<evidence type="ECO:0000313" key="3">
    <source>
        <dbReference type="Proteomes" id="UP000008021"/>
    </source>
</evidence>
<protein>
    <submittedName>
        <fullName evidence="2">Uncharacterized protein</fullName>
    </submittedName>
</protein>
<reference evidence="2" key="1">
    <citation type="submission" date="2015-04" db="UniProtKB">
        <authorList>
            <consortium name="EnsemblPlants"/>
        </authorList>
    </citation>
    <scope>IDENTIFICATION</scope>
</reference>
<dbReference type="HOGENOM" id="CLU_1108536_0_0_1"/>